<feature type="compositionally biased region" description="Polar residues" evidence="1">
    <location>
        <begin position="39"/>
        <end position="49"/>
    </location>
</feature>
<feature type="compositionally biased region" description="Polar residues" evidence="1">
    <location>
        <begin position="14"/>
        <end position="31"/>
    </location>
</feature>
<accession>A0A915ETK4</accession>
<feature type="region of interest" description="Disordered" evidence="1">
    <location>
        <begin position="462"/>
        <end position="486"/>
    </location>
</feature>
<name>A0A915ETK4_9BILA</name>
<feature type="region of interest" description="Disordered" evidence="1">
    <location>
        <begin position="368"/>
        <end position="400"/>
    </location>
</feature>
<organism evidence="2 3">
    <name type="scientific">Ditylenchus dipsaci</name>
    <dbReference type="NCBI Taxonomy" id="166011"/>
    <lineage>
        <taxon>Eukaryota</taxon>
        <taxon>Metazoa</taxon>
        <taxon>Ecdysozoa</taxon>
        <taxon>Nematoda</taxon>
        <taxon>Chromadorea</taxon>
        <taxon>Rhabditida</taxon>
        <taxon>Tylenchina</taxon>
        <taxon>Tylenchomorpha</taxon>
        <taxon>Sphaerularioidea</taxon>
        <taxon>Anguinidae</taxon>
        <taxon>Anguininae</taxon>
        <taxon>Ditylenchus</taxon>
    </lineage>
</organism>
<proteinExistence type="predicted"/>
<feature type="region of interest" description="Disordered" evidence="1">
    <location>
        <begin position="167"/>
        <end position="282"/>
    </location>
</feature>
<feature type="region of interest" description="Disordered" evidence="1">
    <location>
        <begin position="14"/>
        <end position="60"/>
    </location>
</feature>
<feature type="compositionally biased region" description="Basic and acidic residues" evidence="1">
    <location>
        <begin position="536"/>
        <end position="545"/>
    </location>
</feature>
<evidence type="ECO:0000313" key="3">
    <source>
        <dbReference type="WBParaSite" id="jg9667"/>
    </source>
</evidence>
<protein>
    <submittedName>
        <fullName evidence="3">Uncharacterized protein</fullName>
    </submittedName>
</protein>
<keyword evidence="2" id="KW-1185">Reference proteome</keyword>
<feature type="region of interest" description="Disordered" evidence="1">
    <location>
        <begin position="614"/>
        <end position="636"/>
    </location>
</feature>
<feature type="region of interest" description="Disordered" evidence="1">
    <location>
        <begin position="77"/>
        <end position="118"/>
    </location>
</feature>
<evidence type="ECO:0000313" key="2">
    <source>
        <dbReference type="Proteomes" id="UP000887574"/>
    </source>
</evidence>
<feature type="region of interest" description="Disordered" evidence="1">
    <location>
        <begin position="316"/>
        <end position="338"/>
    </location>
</feature>
<feature type="compositionally biased region" description="Polar residues" evidence="1">
    <location>
        <begin position="172"/>
        <end position="190"/>
    </location>
</feature>
<feature type="compositionally biased region" description="Low complexity" evidence="1">
    <location>
        <begin position="462"/>
        <end position="472"/>
    </location>
</feature>
<reference evidence="3" key="1">
    <citation type="submission" date="2022-11" db="UniProtKB">
        <authorList>
            <consortium name="WormBaseParasite"/>
        </authorList>
    </citation>
    <scope>IDENTIFICATION</scope>
</reference>
<sequence length="663" mass="70907">MVFPLQEVRSYISNSTESCWSPHSSEGTSNAPRAYSLGSKPTQLSTQRHQNLEEEEGANRAISSVSVTLPPGCSASLQPHSCLSPPRNRPTTTPNDSNTSLSSSANVPGDKQGDPLVSSTIVNWRGGVSAANTAATTLDTEDMRKRAHSVGSKSWIKQAASIRKMSAKKNVVASSSTAETPRTEATTSGVLESEARDRADSTGSRTSSLFGVTANFDNHSRRNTNRSSASHPDSQDHVEIDFDRDGSCASIESPLNRSRNSSVGVQMPSSNAQHNGEKPSDRFISLGKADLTAKSSNGDEPQVVRKRSVPEMTVLDTNNCNTSNHSSHHQLSTSQRRRSTYDCTTASSLSAAAHLARFRAKANTNHHLLHPATPKPVSSGRFTSLSTSSGISSRSSEPSISTLPLQISAPDCHQQPLEDEEDDYVMMGGGSASENTQASINPQQPRLISTIIESAYSSSTTSLTTSCESSESASEEPQSDQQVKSKQVAVPHVLVKSKEMPLSRVVIEKHIEKVEEDHEDYGIIVHTPVANPKTPVKKEVRECKGKSPGRSPKFVGQKSGTQGPVKGPSTSPGQVQRKISNSRDEPDHAVNIMTRKMTYGGSTGCPMVVDGFRKHSSSSCSPQSGGGAGGSRKHRAVVVPEKKEQCDYAVVKPSVAEGGGRRE</sequence>
<feature type="compositionally biased region" description="Low complexity" evidence="1">
    <location>
        <begin position="83"/>
        <end position="106"/>
    </location>
</feature>
<feature type="compositionally biased region" description="Polar residues" evidence="1">
    <location>
        <begin position="253"/>
        <end position="274"/>
    </location>
</feature>
<feature type="compositionally biased region" description="Polar residues" evidence="1">
    <location>
        <begin position="201"/>
        <end position="210"/>
    </location>
</feature>
<dbReference type="AlphaFoldDB" id="A0A915ETK4"/>
<evidence type="ECO:0000256" key="1">
    <source>
        <dbReference type="SAM" id="MobiDB-lite"/>
    </source>
</evidence>
<dbReference type="WBParaSite" id="jg9667">
    <property type="protein sequence ID" value="jg9667"/>
    <property type="gene ID" value="jg9667"/>
</dbReference>
<dbReference type="Proteomes" id="UP000887574">
    <property type="component" value="Unplaced"/>
</dbReference>
<feature type="compositionally biased region" description="Low complexity" evidence="1">
    <location>
        <begin position="378"/>
        <end position="400"/>
    </location>
</feature>
<feature type="compositionally biased region" description="Basic and acidic residues" evidence="1">
    <location>
        <begin position="233"/>
        <end position="246"/>
    </location>
</feature>
<feature type="compositionally biased region" description="Polar residues" evidence="1">
    <location>
        <begin position="558"/>
        <end position="579"/>
    </location>
</feature>
<feature type="region of interest" description="Disordered" evidence="1">
    <location>
        <begin position="532"/>
        <end position="588"/>
    </location>
</feature>